<gene>
    <name evidence="2" type="ORF">Y10_02070</name>
</gene>
<organism evidence="2 3">
    <name type="scientific">Neptunitalea lumnitzerae</name>
    <dbReference type="NCBI Taxonomy" id="2965509"/>
    <lineage>
        <taxon>Bacteria</taxon>
        <taxon>Pseudomonadati</taxon>
        <taxon>Bacteroidota</taxon>
        <taxon>Flavobacteriia</taxon>
        <taxon>Flavobacteriales</taxon>
        <taxon>Flavobacteriaceae</taxon>
        <taxon>Neptunitalea</taxon>
    </lineage>
</organism>
<comment type="caution">
    <text evidence="2">The sequence shown here is derived from an EMBL/GenBank/DDBJ whole genome shotgun (WGS) entry which is preliminary data.</text>
</comment>
<proteinExistence type="predicted"/>
<evidence type="ECO:0000313" key="3">
    <source>
        <dbReference type="Proteomes" id="UP001143543"/>
    </source>
</evidence>
<keyword evidence="1" id="KW-0472">Membrane</keyword>
<protein>
    <submittedName>
        <fullName evidence="2">Uncharacterized protein</fullName>
    </submittedName>
</protein>
<accession>A0ABQ5MEL2</accession>
<feature type="transmembrane region" description="Helical" evidence="1">
    <location>
        <begin position="12"/>
        <end position="30"/>
    </location>
</feature>
<keyword evidence="1" id="KW-1133">Transmembrane helix</keyword>
<feature type="transmembrane region" description="Helical" evidence="1">
    <location>
        <begin position="90"/>
        <end position="112"/>
    </location>
</feature>
<dbReference type="EMBL" id="BRVO01000001">
    <property type="protein sequence ID" value="GLB47839.1"/>
    <property type="molecule type" value="Genomic_DNA"/>
</dbReference>
<keyword evidence="1" id="KW-0812">Transmembrane</keyword>
<sequence length="113" mass="13247">MKNRQPTNYRHWAFRLFIYVILLNILLVYIEATSTHLVFNTMEEPTTYSNTETVAMVAGLLANLLFLAGIVFTTIMWVKKEPKDYKWYTATIGYPIFTMTFMGLTFYSFFAID</sequence>
<dbReference type="Proteomes" id="UP001143543">
    <property type="component" value="Unassembled WGS sequence"/>
</dbReference>
<feature type="transmembrane region" description="Helical" evidence="1">
    <location>
        <begin position="54"/>
        <end position="78"/>
    </location>
</feature>
<name>A0ABQ5MEL2_9FLAO</name>
<keyword evidence="3" id="KW-1185">Reference proteome</keyword>
<evidence type="ECO:0000256" key="1">
    <source>
        <dbReference type="SAM" id="Phobius"/>
    </source>
</evidence>
<evidence type="ECO:0000313" key="2">
    <source>
        <dbReference type="EMBL" id="GLB47839.1"/>
    </source>
</evidence>
<reference evidence="2" key="1">
    <citation type="submission" date="2022-07" db="EMBL/GenBank/DDBJ databases">
        <title>Taxonomy of Novel Oxalotrophic and Methylotrophic Bacteria.</title>
        <authorList>
            <person name="Sahin N."/>
            <person name="Tani A."/>
        </authorList>
    </citation>
    <scope>NUCLEOTIDE SEQUENCE</scope>
    <source>
        <strain evidence="2">Y10</strain>
    </source>
</reference>